<proteinExistence type="predicted"/>
<comment type="caution">
    <text evidence="4">The sequence shown here is derived from an EMBL/GenBank/DDBJ whole genome shotgun (WGS) entry which is preliminary data.</text>
</comment>
<dbReference type="SMART" id="SM00850">
    <property type="entry name" value="LytTR"/>
    <property type="match status" value="1"/>
</dbReference>
<dbReference type="SUPFAM" id="SSF52172">
    <property type="entry name" value="CheY-like"/>
    <property type="match status" value="1"/>
</dbReference>
<sequence length="255" mass="29404">MRVILIEDEVLAATHLAALLRDIEPSLTVLAVIDSVAEGRERWESLPTPDLIFSDIQLADGLSFSLLEQVRVPCPIIFTTAFDEYAIRAFKLNSIDYLLKPIEREALEASLLKYRSLTRPATDDVVRQMQEMLSGRVFLPKTYRNSFLIQFRDKLLPVKVSDIAYFDIEGGVVSATLFTRIRYPIDQKLDDLENQLDPQQFFRANRQFIVFRKSIQEAELYFNGRLQLQLQPLPGGSVVISKDRAPQFKKWMEEF</sequence>
<dbReference type="GO" id="GO:0000156">
    <property type="term" value="F:phosphorelay response regulator activity"/>
    <property type="evidence" value="ECO:0007669"/>
    <property type="project" value="InterPro"/>
</dbReference>
<protein>
    <submittedName>
        <fullName evidence="4">DNA-binding response regulator</fullName>
    </submittedName>
</protein>
<evidence type="ECO:0000259" key="3">
    <source>
        <dbReference type="PROSITE" id="PS50930"/>
    </source>
</evidence>
<dbReference type="PROSITE" id="PS50110">
    <property type="entry name" value="RESPONSE_REGULATORY"/>
    <property type="match status" value="1"/>
</dbReference>
<keyword evidence="5" id="KW-1185">Reference proteome</keyword>
<feature type="domain" description="Response regulatory" evidence="2">
    <location>
        <begin position="2"/>
        <end position="115"/>
    </location>
</feature>
<dbReference type="SMART" id="SM00448">
    <property type="entry name" value="REC"/>
    <property type="match status" value="1"/>
</dbReference>
<dbReference type="InterPro" id="IPR007492">
    <property type="entry name" value="LytTR_DNA-bd_dom"/>
</dbReference>
<evidence type="ECO:0000313" key="4">
    <source>
        <dbReference type="EMBL" id="RCR69080.1"/>
    </source>
</evidence>
<dbReference type="RefSeq" id="WP_114406717.1">
    <property type="nucleotide sequence ID" value="NZ_QOWE01000010.1"/>
</dbReference>
<dbReference type="Proteomes" id="UP000253383">
    <property type="component" value="Unassembled WGS sequence"/>
</dbReference>
<evidence type="ECO:0000313" key="5">
    <source>
        <dbReference type="Proteomes" id="UP000253383"/>
    </source>
</evidence>
<reference evidence="4 5" key="1">
    <citation type="submission" date="2018-07" db="EMBL/GenBank/DDBJ databases">
        <title>Genome analysis of Larkinella rosea.</title>
        <authorList>
            <person name="Zhou Z."/>
            <person name="Wang G."/>
        </authorList>
    </citation>
    <scope>NUCLEOTIDE SEQUENCE [LARGE SCALE GENOMIC DNA]</scope>
    <source>
        <strain evidence="5">zzj9</strain>
    </source>
</reference>
<dbReference type="Gene3D" id="3.40.50.2300">
    <property type="match status" value="1"/>
</dbReference>
<evidence type="ECO:0000259" key="2">
    <source>
        <dbReference type="PROSITE" id="PS50110"/>
    </source>
</evidence>
<feature type="modified residue" description="4-aspartylphosphate" evidence="1">
    <location>
        <position position="55"/>
    </location>
</feature>
<name>A0A368JN26_9BACT</name>
<organism evidence="4 5">
    <name type="scientific">Larkinella punicea</name>
    <dbReference type="NCBI Taxonomy" id="2315727"/>
    <lineage>
        <taxon>Bacteria</taxon>
        <taxon>Pseudomonadati</taxon>
        <taxon>Bacteroidota</taxon>
        <taxon>Cytophagia</taxon>
        <taxon>Cytophagales</taxon>
        <taxon>Spirosomataceae</taxon>
        <taxon>Larkinella</taxon>
    </lineage>
</organism>
<dbReference type="AlphaFoldDB" id="A0A368JN26"/>
<gene>
    <name evidence="4" type="ORF">DUE52_14455</name>
</gene>
<dbReference type="InterPro" id="IPR046947">
    <property type="entry name" value="LytR-like"/>
</dbReference>
<dbReference type="Gene3D" id="2.40.50.1020">
    <property type="entry name" value="LytTr DNA-binding domain"/>
    <property type="match status" value="1"/>
</dbReference>
<dbReference type="InterPro" id="IPR001789">
    <property type="entry name" value="Sig_transdc_resp-reg_receiver"/>
</dbReference>
<dbReference type="Pfam" id="PF00072">
    <property type="entry name" value="Response_reg"/>
    <property type="match status" value="1"/>
</dbReference>
<dbReference type="PANTHER" id="PTHR37299:SF1">
    <property type="entry name" value="STAGE 0 SPORULATION PROTEIN A HOMOLOG"/>
    <property type="match status" value="1"/>
</dbReference>
<evidence type="ECO:0000256" key="1">
    <source>
        <dbReference type="PROSITE-ProRule" id="PRU00169"/>
    </source>
</evidence>
<keyword evidence="4" id="KW-0238">DNA-binding</keyword>
<dbReference type="Pfam" id="PF04397">
    <property type="entry name" value="LytTR"/>
    <property type="match status" value="1"/>
</dbReference>
<accession>A0A368JN26</accession>
<dbReference type="PANTHER" id="PTHR37299">
    <property type="entry name" value="TRANSCRIPTIONAL REGULATOR-RELATED"/>
    <property type="match status" value="1"/>
</dbReference>
<dbReference type="EMBL" id="QOWE01000010">
    <property type="protein sequence ID" value="RCR69080.1"/>
    <property type="molecule type" value="Genomic_DNA"/>
</dbReference>
<dbReference type="PROSITE" id="PS50930">
    <property type="entry name" value="HTH_LYTTR"/>
    <property type="match status" value="1"/>
</dbReference>
<feature type="domain" description="HTH LytTR-type" evidence="3">
    <location>
        <begin position="147"/>
        <end position="254"/>
    </location>
</feature>
<dbReference type="InterPro" id="IPR011006">
    <property type="entry name" value="CheY-like_superfamily"/>
</dbReference>
<dbReference type="OrthoDB" id="1646880at2"/>
<dbReference type="GO" id="GO:0003677">
    <property type="term" value="F:DNA binding"/>
    <property type="evidence" value="ECO:0007669"/>
    <property type="project" value="UniProtKB-KW"/>
</dbReference>
<keyword evidence="1" id="KW-0597">Phosphoprotein</keyword>